<dbReference type="AlphaFoldDB" id="A0A937AJY8"/>
<accession>A0A937AJY8</accession>
<dbReference type="Proteomes" id="UP000642920">
    <property type="component" value="Unassembled WGS sequence"/>
</dbReference>
<keyword evidence="1" id="KW-0812">Transmembrane</keyword>
<protein>
    <submittedName>
        <fullName evidence="2">Uncharacterized protein</fullName>
    </submittedName>
</protein>
<organism evidence="2 3">
    <name type="scientific">Marivirga atlantica</name>
    <dbReference type="NCBI Taxonomy" id="1548457"/>
    <lineage>
        <taxon>Bacteria</taxon>
        <taxon>Pseudomonadati</taxon>
        <taxon>Bacteroidota</taxon>
        <taxon>Cytophagia</taxon>
        <taxon>Cytophagales</taxon>
        <taxon>Marivirgaceae</taxon>
        <taxon>Marivirga</taxon>
    </lineage>
</organism>
<keyword evidence="3" id="KW-1185">Reference proteome</keyword>
<evidence type="ECO:0000313" key="2">
    <source>
        <dbReference type="EMBL" id="MBL0764953.1"/>
    </source>
</evidence>
<sequence>MAALRINISDSLHLKEQKYGVINFLYSPLIFMLTYSVLRYFFLKIFGNEPIQAGFYQTSWEQGEYRKLHWGDIIFTILLILIPLGSVVLVGKL</sequence>
<feature type="transmembrane region" description="Helical" evidence="1">
    <location>
        <begin position="73"/>
        <end position="91"/>
    </location>
</feature>
<name>A0A937AJY8_9BACT</name>
<proteinExistence type="predicted"/>
<evidence type="ECO:0000313" key="3">
    <source>
        <dbReference type="Proteomes" id="UP000642920"/>
    </source>
</evidence>
<dbReference type="RefSeq" id="WP_236664906.1">
    <property type="nucleotide sequence ID" value="NZ_JAERQG010000001.1"/>
</dbReference>
<dbReference type="EMBL" id="JAERQG010000001">
    <property type="protein sequence ID" value="MBL0764953.1"/>
    <property type="molecule type" value="Genomic_DNA"/>
</dbReference>
<reference evidence="2" key="1">
    <citation type="submission" date="2021-01" db="EMBL/GenBank/DDBJ databases">
        <title>Marivirga sp. nov., isolated from intertidal surface sediments.</title>
        <authorList>
            <person name="Zhang M."/>
        </authorList>
    </citation>
    <scope>NUCLEOTIDE SEQUENCE</scope>
    <source>
        <strain evidence="2">SM1354</strain>
    </source>
</reference>
<evidence type="ECO:0000256" key="1">
    <source>
        <dbReference type="SAM" id="Phobius"/>
    </source>
</evidence>
<feature type="transmembrane region" description="Helical" evidence="1">
    <location>
        <begin position="21"/>
        <end position="42"/>
    </location>
</feature>
<keyword evidence="1" id="KW-1133">Transmembrane helix</keyword>
<gene>
    <name evidence="2" type="ORF">JKP34_06800</name>
</gene>
<comment type="caution">
    <text evidence="2">The sequence shown here is derived from an EMBL/GenBank/DDBJ whole genome shotgun (WGS) entry which is preliminary data.</text>
</comment>
<keyword evidence="1" id="KW-0472">Membrane</keyword>